<evidence type="ECO:0008006" key="6">
    <source>
        <dbReference type="Google" id="ProtNLM"/>
    </source>
</evidence>
<dbReference type="InterPro" id="IPR021488">
    <property type="entry name" value="DUF3142"/>
</dbReference>
<sequence length="240" mass="27370">MGLAAKSLALGLLALWGATARAGVVDAADYDAFWLWGGVQAQPVLRQARTLYVLQGQVSAPRGAPGQPARLHAQGIAMPRLRTGQVWLVYRAHSLRWSEDSYATLLAQLRRWQRAGNPLLGVQIDFDARTRYLDEYVAFLRDFRQRLPIEYRLSITGLLDWSSNAEPATINQLRDVVDEVVVQTYQGRRTIPDYERYLPRVARLQLPFRIGLAQYGQWQAPAYLERSPWFRGYVVFLQNP</sequence>
<keyword evidence="1" id="KW-0732">Signal</keyword>
<dbReference type="InterPro" id="IPR017853">
    <property type="entry name" value="GH"/>
</dbReference>
<dbReference type="Proteomes" id="UP000199693">
    <property type="component" value="Unassembled WGS sequence"/>
</dbReference>
<dbReference type="RefSeq" id="WP_089393957.1">
    <property type="nucleotide sequence ID" value="NZ_FNEC01000032.1"/>
</dbReference>
<organism evidence="2 5">
    <name type="scientific">Pseudomonas delhiensis</name>
    <dbReference type="NCBI Taxonomy" id="366289"/>
    <lineage>
        <taxon>Bacteria</taxon>
        <taxon>Pseudomonadati</taxon>
        <taxon>Pseudomonadota</taxon>
        <taxon>Gammaproteobacteria</taxon>
        <taxon>Pseudomonadales</taxon>
        <taxon>Pseudomonadaceae</taxon>
        <taxon>Pseudomonas</taxon>
    </lineage>
</organism>
<reference evidence="2 5" key="1">
    <citation type="submission" date="2016-10" db="EMBL/GenBank/DDBJ databases">
        <authorList>
            <person name="de Groot N.N."/>
        </authorList>
    </citation>
    <scope>NUCLEOTIDE SEQUENCE [LARGE SCALE GENOMIC DNA]</scope>
    <source>
        <strain evidence="2 5">CCM 7361</strain>
    </source>
</reference>
<evidence type="ECO:0000313" key="5">
    <source>
        <dbReference type="Proteomes" id="UP000199693"/>
    </source>
</evidence>
<dbReference type="Proteomes" id="UP000198309">
    <property type="component" value="Unassembled WGS sequence"/>
</dbReference>
<evidence type="ECO:0000256" key="1">
    <source>
        <dbReference type="SAM" id="SignalP"/>
    </source>
</evidence>
<dbReference type="SUPFAM" id="SSF51445">
    <property type="entry name" value="(Trans)glycosidases"/>
    <property type="match status" value="1"/>
</dbReference>
<proteinExistence type="predicted"/>
<protein>
    <recommendedName>
        <fullName evidence="6">DUF3142 domain-containing protein</fullName>
    </recommendedName>
</protein>
<dbReference type="Pfam" id="PF11340">
    <property type="entry name" value="DUF3142"/>
    <property type="match status" value="1"/>
</dbReference>
<gene>
    <name evidence="2" type="ORF">SAMN05216189_103262</name>
    <name evidence="3" type="ORF">SAMN06295949_13061</name>
</gene>
<feature type="signal peptide" evidence="1">
    <location>
        <begin position="1"/>
        <end position="22"/>
    </location>
</feature>
<reference evidence="3 4" key="2">
    <citation type="submission" date="2017-06" db="EMBL/GenBank/DDBJ databases">
        <authorList>
            <person name="Varghese N."/>
            <person name="Submissions S."/>
        </authorList>
    </citation>
    <scope>NUCLEOTIDE SEQUENCE [LARGE SCALE GENOMIC DNA]</scope>
    <source>
        <strain evidence="3 4">RLD-1</strain>
    </source>
</reference>
<accession>A0A239MTA1</accession>
<evidence type="ECO:0000313" key="4">
    <source>
        <dbReference type="Proteomes" id="UP000198309"/>
    </source>
</evidence>
<dbReference type="EMBL" id="FZPC01000030">
    <property type="protein sequence ID" value="SNT45986.1"/>
    <property type="molecule type" value="Genomic_DNA"/>
</dbReference>
<dbReference type="EMBL" id="FNEC01000032">
    <property type="protein sequence ID" value="SDK23923.1"/>
    <property type="molecule type" value="Genomic_DNA"/>
</dbReference>
<name>A0A239MTA1_9PSED</name>
<evidence type="ECO:0000313" key="3">
    <source>
        <dbReference type="EMBL" id="SNT45986.1"/>
    </source>
</evidence>
<evidence type="ECO:0000313" key="2">
    <source>
        <dbReference type="EMBL" id="SDK23923.1"/>
    </source>
</evidence>
<dbReference type="AlphaFoldDB" id="A0A239MTA1"/>
<feature type="chain" id="PRO_5030041034" description="DUF3142 domain-containing protein" evidence="1">
    <location>
        <begin position="23"/>
        <end position="240"/>
    </location>
</feature>
<keyword evidence="4" id="KW-1185">Reference proteome</keyword>